<keyword evidence="9" id="KW-0472">Membrane</keyword>
<proteinExistence type="inferred from homology"/>
<dbReference type="InterPro" id="IPR027246">
    <property type="entry name" value="Porin_Euk/Tom40"/>
</dbReference>
<dbReference type="OrthoDB" id="19656at2759"/>
<dbReference type="GO" id="GO:0005741">
    <property type="term" value="C:mitochondrial outer membrane"/>
    <property type="evidence" value="ECO:0007669"/>
    <property type="project" value="UniProtKB-SubCell"/>
</dbReference>
<organism evidence="10 11">
    <name type="scientific">Smittium mucronatum</name>
    <dbReference type="NCBI Taxonomy" id="133383"/>
    <lineage>
        <taxon>Eukaryota</taxon>
        <taxon>Fungi</taxon>
        <taxon>Fungi incertae sedis</taxon>
        <taxon>Zoopagomycota</taxon>
        <taxon>Kickxellomycotina</taxon>
        <taxon>Harpellomycetes</taxon>
        <taxon>Harpellales</taxon>
        <taxon>Legeriomycetaceae</taxon>
        <taxon>Smittium</taxon>
    </lineage>
</organism>
<dbReference type="GO" id="GO:0008320">
    <property type="term" value="F:protein transmembrane transporter activity"/>
    <property type="evidence" value="ECO:0007669"/>
    <property type="project" value="InterPro"/>
</dbReference>
<evidence type="ECO:0000256" key="2">
    <source>
        <dbReference type="ARBA" id="ARBA00010510"/>
    </source>
</evidence>
<evidence type="ECO:0000256" key="4">
    <source>
        <dbReference type="ARBA" id="ARBA00022452"/>
    </source>
</evidence>
<evidence type="ECO:0000256" key="6">
    <source>
        <dbReference type="ARBA" id="ARBA00022787"/>
    </source>
</evidence>
<comment type="subcellular location">
    <subcellularLocation>
        <location evidence="1">Mitochondrion outer membrane</location>
        <topology evidence="1">Multi-pass membrane protein</topology>
    </subcellularLocation>
</comment>
<evidence type="ECO:0000313" key="10">
    <source>
        <dbReference type="EMBL" id="OLY82114.1"/>
    </source>
</evidence>
<dbReference type="CDD" id="cd07305">
    <property type="entry name" value="Porin3_Tom40"/>
    <property type="match status" value="1"/>
</dbReference>
<reference evidence="10 11" key="1">
    <citation type="journal article" date="2016" name="Mol. Biol. Evol.">
        <title>Genome-Wide Survey of Gut Fungi (Harpellales) Reveals the First Horizontally Transferred Ubiquitin Gene from a Mosquito Host.</title>
        <authorList>
            <person name="Wang Y."/>
            <person name="White M.M."/>
            <person name="Kvist S."/>
            <person name="Moncalvo J.M."/>
        </authorList>
    </citation>
    <scope>NUCLEOTIDE SEQUENCE [LARGE SCALE GENOMIC DNA]</scope>
    <source>
        <strain evidence="10 11">ALG-7-W6</strain>
    </source>
</reference>
<name>A0A1R0GYX6_9FUNG</name>
<dbReference type="Pfam" id="PF01459">
    <property type="entry name" value="Porin_3"/>
    <property type="match status" value="1"/>
</dbReference>
<evidence type="ECO:0000313" key="11">
    <source>
        <dbReference type="Proteomes" id="UP000187455"/>
    </source>
</evidence>
<dbReference type="PANTHER" id="PTHR10802">
    <property type="entry name" value="MITOCHONDRIAL IMPORT RECEPTOR SUBUNIT TOM40"/>
    <property type="match status" value="1"/>
</dbReference>
<comment type="caution">
    <text evidence="10">The sequence shown here is derived from an EMBL/GenBank/DDBJ whole genome shotgun (WGS) entry which is preliminary data.</text>
</comment>
<comment type="similarity">
    <text evidence="2">Belongs to the Tom40 family.</text>
</comment>
<keyword evidence="5" id="KW-0812">Transmembrane</keyword>
<dbReference type="InterPro" id="IPR023614">
    <property type="entry name" value="Porin_dom_sf"/>
</dbReference>
<keyword evidence="8" id="KW-0496">Mitochondrion</keyword>
<keyword evidence="7" id="KW-0653">Protein transport</keyword>
<evidence type="ECO:0000256" key="3">
    <source>
        <dbReference type="ARBA" id="ARBA00022448"/>
    </source>
</evidence>
<protein>
    <submittedName>
        <fullName evidence="10">Putative mitochondrial import receptor subunit tom40</fullName>
    </submittedName>
</protein>
<dbReference type="InterPro" id="IPR037930">
    <property type="entry name" value="Tom40"/>
</dbReference>
<evidence type="ECO:0000256" key="1">
    <source>
        <dbReference type="ARBA" id="ARBA00004374"/>
    </source>
</evidence>
<accession>A0A1R0GYX6</accession>
<dbReference type="AlphaFoldDB" id="A0A1R0GYX6"/>
<evidence type="ECO:0000256" key="5">
    <source>
        <dbReference type="ARBA" id="ARBA00022692"/>
    </source>
</evidence>
<dbReference type="GO" id="GO:0030150">
    <property type="term" value="P:protein import into mitochondrial matrix"/>
    <property type="evidence" value="ECO:0007669"/>
    <property type="project" value="InterPro"/>
</dbReference>
<keyword evidence="11" id="KW-1185">Reference proteome</keyword>
<dbReference type="Proteomes" id="UP000187455">
    <property type="component" value="Unassembled WGS sequence"/>
</dbReference>
<evidence type="ECO:0000256" key="9">
    <source>
        <dbReference type="ARBA" id="ARBA00023136"/>
    </source>
</evidence>
<keyword evidence="4" id="KW-1134">Transmembrane beta strand</keyword>
<keyword evidence="3" id="KW-0813">Transport</keyword>
<evidence type="ECO:0000256" key="8">
    <source>
        <dbReference type="ARBA" id="ARBA00023128"/>
    </source>
</evidence>
<dbReference type="Gene3D" id="2.40.160.10">
    <property type="entry name" value="Porin"/>
    <property type="match status" value="1"/>
</dbReference>
<sequence>MEGQTITPIELSGDKIEDPTVPFQYWNPISYLRVINEHRDRIALPKPGQFDQLNKEVRSTLLNDHIFDGARADLTKVLSPNFQVMHTFVLGLPGSPSSFNFASVFANERTLLHGTMDTDGNLQSRLHYAINPNLSVKAQAQVMKNDARSMLQTEVEYDGSDYIANAKLINPNPVDMTGIYLFNYLQSVTKKFAVGAEFMVQNPMPGVSESVTSLALRYTPNDSSVWVAQTQGASVLTTSYWRKISPKCDAAAELQLVNLPAQGRRDGVVSVGAKYEFNTATYRAQIDNNFKVSMLLEEKIAPGFSFLLSGEMDHMKGENKIGFGLQLES</sequence>
<dbReference type="STRING" id="133383.A0A1R0GYX6"/>
<keyword evidence="6" id="KW-1000">Mitochondrion outer membrane</keyword>
<evidence type="ECO:0000256" key="7">
    <source>
        <dbReference type="ARBA" id="ARBA00022927"/>
    </source>
</evidence>
<dbReference type="EMBL" id="LSSL01001906">
    <property type="protein sequence ID" value="OLY82114.1"/>
    <property type="molecule type" value="Genomic_DNA"/>
</dbReference>
<gene>
    <name evidence="10" type="ORF">AYI68_g3771</name>
</gene>
<keyword evidence="10" id="KW-0675">Receptor</keyword>